<evidence type="ECO:0000313" key="3">
    <source>
        <dbReference type="Proteomes" id="UP000013049"/>
    </source>
</evidence>
<dbReference type="HOGENOM" id="CLU_2930601_0_0_6"/>
<reference evidence="2" key="3">
    <citation type="submission" date="2023-02" db="EMBL/GenBank/DDBJ databases">
        <authorList>
            <person name="Huang Y."/>
            <person name="Zhang Y."/>
            <person name="Zhang T."/>
            <person name="Wang J."/>
        </authorList>
    </citation>
    <scope>NUCLEOTIDE SEQUENCE</scope>
    <source>
        <strain evidence="2">KJ-1</strain>
    </source>
</reference>
<evidence type="ECO:0000313" key="1">
    <source>
        <dbReference type="EMBL" id="ENU93956.1"/>
    </source>
</evidence>
<protein>
    <submittedName>
        <fullName evidence="1">Uncharacterized protein</fullName>
    </submittedName>
</protein>
<gene>
    <name evidence="1" type="ORF">F971_00394</name>
    <name evidence="2" type="ORF">LF296_03020</name>
</gene>
<name>N8V294_9GAMM</name>
<dbReference type="RefSeq" id="WP_004774620.1">
    <property type="nucleotide sequence ID" value="NZ_CP085083.1"/>
</dbReference>
<dbReference type="KEGG" id="aviv:LF296_03020"/>
<evidence type="ECO:0000313" key="2">
    <source>
        <dbReference type="EMBL" id="WDZ51783.1"/>
    </source>
</evidence>
<reference evidence="1 3" key="1">
    <citation type="submission" date="2013-02" db="EMBL/GenBank/DDBJ databases">
        <title>The Genome Sequence of Acinetobacter sp. NIPH 758.</title>
        <authorList>
            <consortium name="The Broad Institute Genome Sequencing Platform"/>
            <consortium name="The Broad Institute Genome Sequencing Center for Infectious Disease"/>
            <person name="Cerqueira G."/>
            <person name="Feldgarden M."/>
            <person name="Courvalin P."/>
            <person name="Perichon B."/>
            <person name="Grillot-Courvalin C."/>
            <person name="Clermont D."/>
            <person name="Rocha E."/>
            <person name="Yoon E.-J."/>
            <person name="Nemec A."/>
            <person name="Walker B."/>
            <person name="Young S.K."/>
            <person name="Zeng Q."/>
            <person name="Gargeya S."/>
            <person name="Fitzgerald M."/>
            <person name="Haas B."/>
            <person name="Abouelleil A."/>
            <person name="Alvarado L."/>
            <person name="Arachchi H.M."/>
            <person name="Berlin A.M."/>
            <person name="Chapman S.B."/>
            <person name="Dewar J."/>
            <person name="Goldberg J."/>
            <person name="Griggs A."/>
            <person name="Gujja S."/>
            <person name="Hansen M."/>
            <person name="Howarth C."/>
            <person name="Imamovic A."/>
            <person name="Larimer J."/>
            <person name="McCowan C."/>
            <person name="Murphy C."/>
            <person name="Neiman D."/>
            <person name="Pearson M."/>
            <person name="Priest M."/>
            <person name="Roberts A."/>
            <person name="Saif S."/>
            <person name="Shea T."/>
            <person name="Sisk P."/>
            <person name="Sykes S."/>
            <person name="Wortman J."/>
            <person name="Nusbaum C."/>
            <person name="Birren B."/>
        </authorList>
    </citation>
    <scope>NUCLEOTIDE SEQUENCE [LARGE SCALE GENOMIC DNA]</scope>
    <source>
        <strain evidence="1 3">NIPH 758</strain>
    </source>
</reference>
<proteinExistence type="predicted"/>
<dbReference type="AlphaFoldDB" id="N8V294"/>
<reference evidence="2" key="2">
    <citation type="journal article" date="2022" name="Front Environ Sci">
        <title>Complete genome sequence analysis of a novel alkane-degrading bacterial strain, Acinetobacter vivianii KJ-1, and its diesel degradation ability.</title>
        <authorList>
            <person name="Zhang Y."/>
            <person name="Song F."/>
            <person name="Wang J."/>
            <person name="Zhao Q."/>
            <person name="Zheng L."/>
            <person name="Wang Z."/>
            <person name="Zhang X."/>
            <person name="Gao Y."/>
            <person name="Chen G."/>
            <person name="Huang Y."/>
        </authorList>
    </citation>
    <scope>NUCLEOTIDE SEQUENCE</scope>
    <source>
        <strain evidence="2">KJ-1</strain>
    </source>
</reference>
<organism evidence="1 3">
    <name type="scientific">Acinetobacter vivianii</name>
    <dbReference type="NCBI Taxonomy" id="1776742"/>
    <lineage>
        <taxon>Bacteria</taxon>
        <taxon>Pseudomonadati</taxon>
        <taxon>Pseudomonadota</taxon>
        <taxon>Gammaproteobacteria</taxon>
        <taxon>Moraxellales</taxon>
        <taxon>Moraxellaceae</taxon>
        <taxon>Acinetobacter</taxon>
    </lineage>
</organism>
<sequence length="60" mass="7117">MNQLNDKQLREWILDDQVMLSPSDVCPTPSFYSDYRIERMLQIAYFVQECNRTTLPSSND</sequence>
<dbReference type="EMBL" id="APPC01000005">
    <property type="protein sequence ID" value="ENU93956.1"/>
    <property type="molecule type" value="Genomic_DNA"/>
</dbReference>
<dbReference type="EMBL" id="CP085083">
    <property type="protein sequence ID" value="WDZ51783.1"/>
    <property type="molecule type" value="Genomic_DNA"/>
</dbReference>
<accession>N8V294</accession>
<dbReference type="Proteomes" id="UP000013049">
    <property type="component" value="Unassembled WGS sequence"/>
</dbReference>
<dbReference type="Proteomes" id="UP001199528">
    <property type="component" value="Chromosome"/>
</dbReference>